<feature type="transmembrane region" description="Helical" evidence="2">
    <location>
        <begin position="68"/>
        <end position="89"/>
    </location>
</feature>
<evidence type="ECO:0000256" key="2">
    <source>
        <dbReference type="SAM" id="Phobius"/>
    </source>
</evidence>
<evidence type="ECO:0000313" key="4">
    <source>
        <dbReference type="Proteomes" id="UP000325529"/>
    </source>
</evidence>
<dbReference type="SUPFAM" id="SSF81995">
    <property type="entry name" value="beta-sandwich domain of Sec23/24"/>
    <property type="match status" value="1"/>
</dbReference>
<proteinExistence type="predicted"/>
<feature type="transmembrane region" description="Helical" evidence="2">
    <location>
        <begin position="175"/>
        <end position="192"/>
    </location>
</feature>
<feature type="region of interest" description="Disordered" evidence="1">
    <location>
        <begin position="1"/>
        <end position="61"/>
    </location>
</feature>
<sequence length="197" mass="20649">MTQPPQPPDGNPYGQQQPYPPQQPYGQQPYGQQPPQQQQPYAAFPQQQPAPQGGFPMAPQPHGRTGNVGLGVAVAIVLLFVTAGVYGAIMKAVEHEIGYAAVAVGLIIGFCAGKVGGRHPALPIVSAVVALIAVYLGQLTGYAMAIGEGLDVSFFTVLTDHFDLVNQVWKHEKDVLTFVFLAVGGAAAFSAAKKAGD</sequence>
<feature type="compositionally biased region" description="Pro residues" evidence="1">
    <location>
        <begin position="1"/>
        <end position="10"/>
    </location>
</feature>
<accession>A0A5J6GEF4</accession>
<dbReference type="KEGG" id="ska:CP970_17010"/>
<protein>
    <submittedName>
        <fullName evidence="3">Uncharacterized protein</fullName>
    </submittedName>
</protein>
<keyword evidence="2" id="KW-0472">Membrane</keyword>
<dbReference type="RefSeq" id="WP_055549862.1">
    <property type="nucleotide sequence ID" value="NZ_CP023699.1"/>
</dbReference>
<dbReference type="EMBL" id="CP023699">
    <property type="protein sequence ID" value="QEU92378.1"/>
    <property type="molecule type" value="Genomic_DNA"/>
</dbReference>
<dbReference type="Proteomes" id="UP000325529">
    <property type="component" value="Chromosome"/>
</dbReference>
<feature type="transmembrane region" description="Helical" evidence="2">
    <location>
        <begin position="124"/>
        <end position="145"/>
    </location>
</feature>
<feature type="compositionally biased region" description="Low complexity" evidence="1">
    <location>
        <begin position="24"/>
        <end position="61"/>
    </location>
</feature>
<evidence type="ECO:0000256" key="1">
    <source>
        <dbReference type="SAM" id="MobiDB-lite"/>
    </source>
</evidence>
<keyword evidence="4" id="KW-1185">Reference proteome</keyword>
<keyword evidence="2" id="KW-0812">Transmembrane</keyword>
<feature type="transmembrane region" description="Helical" evidence="2">
    <location>
        <begin position="95"/>
        <end position="112"/>
    </location>
</feature>
<dbReference type="AlphaFoldDB" id="A0A5J6GEF4"/>
<gene>
    <name evidence="3" type="ORF">CP970_17010</name>
</gene>
<name>A0A5J6GEF4_STRKN</name>
<organism evidence="3 4">
    <name type="scientific">Streptomyces kanamyceticus</name>
    <dbReference type="NCBI Taxonomy" id="1967"/>
    <lineage>
        <taxon>Bacteria</taxon>
        <taxon>Bacillati</taxon>
        <taxon>Actinomycetota</taxon>
        <taxon>Actinomycetes</taxon>
        <taxon>Kitasatosporales</taxon>
        <taxon>Streptomycetaceae</taxon>
        <taxon>Streptomyces</taxon>
    </lineage>
</organism>
<reference evidence="3 4" key="1">
    <citation type="submission" date="2017-09" db="EMBL/GenBank/DDBJ databases">
        <authorList>
            <person name="Lee N."/>
            <person name="Cho B.-K."/>
        </authorList>
    </citation>
    <scope>NUCLEOTIDE SEQUENCE [LARGE SCALE GENOMIC DNA]</scope>
    <source>
        <strain evidence="3 4">ATCC 12853</strain>
    </source>
</reference>
<dbReference type="OrthoDB" id="4333260at2"/>
<evidence type="ECO:0000313" key="3">
    <source>
        <dbReference type="EMBL" id="QEU92378.1"/>
    </source>
</evidence>
<keyword evidence="2" id="KW-1133">Transmembrane helix</keyword>